<evidence type="ECO:0000259" key="1">
    <source>
        <dbReference type="Pfam" id="PF13810"/>
    </source>
</evidence>
<organism evidence="2 3">
    <name type="scientific">Ilyomonas limi</name>
    <dbReference type="NCBI Taxonomy" id="2575867"/>
    <lineage>
        <taxon>Bacteria</taxon>
        <taxon>Pseudomonadati</taxon>
        <taxon>Bacteroidota</taxon>
        <taxon>Chitinophagia</taxon>
        <taxon>Chitinophagales</taxon>
        <taxon>Chitinophagaceae</taxon>
        <taxon>Ilyomonas</taxon>
    </lineage>
</organism>
<accession>A0A4U3L9R5</accession>
<dbReference type="OrthoDB" id="9804511at2"/>
<proteinExistence type="predicted"/>
<comment type="caution">
    <text evidence="2">The sequence shown here is derived from an EMBL/GenBank/DDBJ whole genome shotgun (WGS) entry which is preliminary data.</text>
</comment>
<dbReference type="InterPro" id="IPR025442">
    <property type="entry name" value="DUF4185"/>
</dbReference>
<evidence type="ECO:0000313" key="3">
    <source>
        <dbReference type="Proteomes" id="UP000305848"/>
    </source>
</evidence>
<dbReference type="PROSITE" id="PS51257">
    <property type="entry name" value="PROKAR_LIPOPROTEIN"/>
    <property type="match status" value="1"/>
</dbReference>
<gene>
    <name evidence="2" type="ORF">FC093_02305</name>
</gene>
<dbReference type="EMBL" id="SZQL01000001">
    <property type="protein sequence ID" value="TKK71870.1"/>
    <property type="molecule type" value="Genomic_DNA"/>
</dbReference>
<protein>
    <submittedName>
        <fullName evidence="2">DUF4185 domain-containing protein</fullName>
    </submittedName>
</protein>
<feature type="domain" description="DUF4185" evidence="1">
    <location>
        <begin position="247"/>
        <end position="356"/>
    </location>
</feature>
<reference evidence="2 3" key="1">
    <citation type="submission" date="2019-05" db="EMBL/GenBank/DDBJ databases">
        <title>Panacibacter sp. strain 17mud1-8 Genome sequencing and assembly.</title>
        <authorList>
            <person name="Chhetri G."/>
        </authorList>
    </citation>
    <scope>NUCLEOTIDE SEQUENCE [LARGE SCALE GENOMIC DNA]</scope>
    <source>
        <strain evidence="2 3">17mud1-8</strain>
    </source>
</reference>
<dbReference type="Proteomes" id="UP000305848">
    <property type="component" value="Unassembled WGS sequence"/>
</dbReference>
<sequence>MNVVKTYITGCLFFVLFISISCKDAKPVAATNAVSHARWYEKDTANQMITTPAPQWAEMLRHNKGWIGADGIYSVAMNGVEAPGKADKTNTFFWFSDCIIGNIVADTLQSDWELLHNSVAYLQGDQPDPNNIQFYYRKDSAGRSLSMFEPHTPKSEPGNYYWLGDGFFNHAADSTVYIFAYLVKTVPGGIYPFDDIGLSLIAIPKNSKPPYTDQKQYDTPFFLKDSNGKGKVVFGINVLPNTVGAGAPHPDGYIYVYGVRGAKKELLVARVKDTGFTQFDEWRFWDGAAWNADINAAAALTDRISNEMSVSFMDDGRVLATYELDTNSPNVVVQVGASPEGPFQPYKKIWETPEIYDAIDFYTYNAKAHPHLSKPGELLISYNVNSFNFIENITRRPYHLRPRFITLKYK</sequence>
<name>A0A4U3L9R5_9BACT</name>
<evidence type="ECO:0000313" key="2">
    <source>
        <dbReference type="EMBL" id="TKK71870.1"/>
    </source>
</evidence>
<dbReference type="AlphaFoldDB" id="A0A4U3L9R5"/>
<dbReference type="Pfam" id="PF13810">
    <property type="entry name" value="DUF4185"/>
    <property type="match status" value="1"/>
</dbReference>
<dbReference type="RefSeq" id="WP_137260110.1">
    <property type="nucleotide sequence ID" value="NZ_SZQL01000001.1"/>
</dbReference>
<keyword evidence="3" id="KW-1185">Reference proteome</keyword>